<dbReference type="InterPro" id="IPR011650">
    <property type="entry name" value="Peptidase_M20_dimer"/>
</dbReference>
<dbReference type="InterPro" id="IPR036264">
    <property type="entry name" value="Bact_exopeptidase_dim_dom"/>
</dbReference>
<evidence type="ECO:0000256" key="1">
    <source>
        <dbReference type="ARBA" id="ARBA00006247"/>
    </source>
</evidence>
<dbReference type="AlphaFoldDB" id="A0A2U0SG52"/>
<dbReference type="SUPFAM" id="SSF55031">
    <property type="entry name" value="Bacterial exopeptidase dimerisation domain"/>
    <property type="match status" value="1"/>
</dbReference>
<dbReference type="Proteomes" id="UP000245890">
    <property type="component" value="Unassembled WGS sequence"/>
</dbReference>
<keyword evidence="3" id="KW-0479">Metal-binding</keyword>
<feature type="signal peptide" evidence="6">
    <location>
        <begin position="1"/>
        <end position="23"/>
    </location>
</feature>
<dbReference type="GO" id="GO:0006508">
    <property type="term" value="P:proteolysis"/>
    <property type="evidence" value="ECO:0007669"/>
    <property type="project" value="UniProtKB-KW"/>
</dbReference>
<protein>
    <recommendedName>
        <fullName evidence="7">Peptidase M20 dimerisation domain-containing protein</fullName>
    </recommendedName>
</protein>
<evidence type="ECO:0000256" key="5">
    <source>
        <dbReference type="ARBA" id="ARBA00022833"/>
    </source>
</evidence>
<feature type="domain" description="Peptidase M20 dimerisation" evidence="7">
    <location>
        <begin position="217"/>
        <end position="364"/>
    </location>
</feature>
<dbReference type="PROSITE" id="PS00758">
    <property type="entry name" value="ARGE_DAPE_CPG2_1"/>
    <property type="match status" value="1"/>
</dbReference>
<gene>
    <name evidence="8" type="ORF">DD559_13965</name>
</gene>
<evidence type="ECO:0000259" key="7">
    <source>
        <dbReference type="Pfam" id="PF07687"/>
    </source>
</evidence>
<proteinExistence type="inferred from homology"/>
<comment type="caution">
    <text evidence="8">The sequence shown here is derived from an EMBL/GenBank/DDBJ whole genome shotgun (WGS) entry which is preliminary data.</text>
</comment>
<dbReference type="RefSeq" id="WP_116469719.1">
    <property type="nucleotide sequence ID" value="NZ_QENQ01000001.1"/>
</dbReference>
<accession>A0A2U0SG52</accession>
<evidence type="ECO:0000256" key="4">
    <source>
        <dbReference type="ARBA" id="ARBA00022801"/>
    </source>
</evidence>
<organism evidence="8 9">
    <name type="scientific">Sphingomonas pokkalii</name>
    <dbReference type="NCBI Taxonomy" id="2175090"/>
    <lineage>
        <taxon>Bacteria</taxon>
        <taxon>Pseudomonadati</taxon>
        <taxon>Pseudomonadota</taxon>
        <taxon>Alphaproteobacteria</taxon>
        <taxon>Sphingomonadales</taxon>
        <taxon>Sphingomonadaceae</taxon>
        <taxon>Sphingomonas</taxon>
    </lineage>
</organism>
<dbReference type="Gene3D" id="3.30.70.360">
    <property type="match status" value="1"/>
</dbReference>
<dbReference type="InterPro" id="IPR001261">
    <property type="entry name" value="ArgE/DapE_CS"/>
</dbReference>
<dbReference type="PANTHER" id="PTHR45962:SF1">
    <property type="entry name" value="N-FATTY-ACYL-AMINO ACID SYNTHASE_HYDROLASE PM20D1"/>
    <property type="match status" value="1"/>
</dbReference>
<dbReference type="PANTHER" id="PTHR45962">
    <property type="entry name" value="N-FATTY-ACYL-AMINO ACID SYNTHASE/HYDROLASE PM20D1"/>
    <property type="match status" value="1"/>
</dbReference>
<dbReference type="Gene3D" id="1.10.150.900">
    <property type="match status" value="1"/>
</dbReference>
<dbReference type="NCBIfam" id="NF006596">
    <property type="entry name" value="PRK09133.1"/>
    <property type="match status" value="1"/>
</dbReference>
<evidence type="ECO:0000313" key="9">
    <source>
        <dbReference type="Proteomes" id="UP000245890"/>
    </source>
</evidence>
<evidence type="ECO:0000256" key="2">
    <source>
        <dbReference type="ARBA" id="ARBA00022670"/>
    </source>
</evidence>
<dbReference type="EMBL" id="QENQ01000001">
    <property type="protein sequence ID" value="PVX30308.1"/>
    <property type="molecule type" value="Genomic_DNA"/>
</dbReference>
<evidence type="ECO:0000256" key="6">
    <source>
        <dbReference type="SAM" id="SignalP"/>
    </source>
</evidence>
<reference evidence="8 9" key="1">
    <citation type="submission" date="2018-05" db="EMBL/GenBank/DDBJ databases">
        <title>Description of Sphingomonas pokkalii sp nov, isolated from the rhizosphere of saline tolerant pokkali rice and its draft genome analysis.</title>
        <authorList>
            <person name="Menon R."/>
            <person name="Kumari S."/>
            <person name="Rameshkumar N."/>
        </authorList>
    </citation>
    <scope>NUCLEOTIDE SEQUENCE [LARGE SCALE GENOMIC DNA]</scope>
    <source>
        <strain evidence="8 9">L3B27</strain>
    </source>
</reference>
<keyword evidence="6" id="KW-0732">Signal</keyword>
<keyword evidence="2" id="KW-0645">Protease</keyword>
<dbReference type="OrthoDB" id="9809784at2"/>
<dbReference type="GO" id="GO:0008233">
    <property type="term" value="F:peptidase activity"/>
    <property type="evidence" value="ECO:0007669"/>
    <property type="project" value="UniProtKB-KW"/>
</dbReference>
<dbReference type="GO" id="GO:0046872">
    <property type="term" value="F:metal ion binding"/>
    <property type="evidence" value="ECO:0007669"/>
    <property type="project" value="UniProtKB-KW"/>
</dbReference>
<dbReference type="Gene3D" id="3.40.630.10">
    <property type="entry name" value="Zn peptidases"/>
    <property type="match status" value="1"/>
</dbReference>
<dbReference type="InterPro" id="IPR002933">
    <property type="entry name" value="Peptidase_M20"/>
</dbReference>
<evidence type="ECO:0000256" key="3">
    <source>
        <dbReference type="ARBA" id="ARBA00022723"/>
    </source>
</evidence>
<dbReference type="Pfam" id="PF01546">
    <property type="entry name" value="Peptidase_M20"/>
    <property type="match status" value="1"/>
</dbReference>
<name>A0A2U0SG52_9SPHN</name>
<comment type="similarity">
    <text evidence="1">Belongs to the peptidase M20A family.</text>
</comment>
<keyword evidence="9" id="KW-1185">Reference proteome</keyword>
<dbReference type="Pfam" id="PF07687">
    <property type="entry name" value="M20_dimer"/>
    <property type="match status" value="1"/>
</dbReference>
<sequence>MHTPFFAAAAALLLAGAPLPARAQGHPQAEAQALELLQRGIGFRTVAGPGNQTPSYAAYLKSVLVAGGFADGDVEIVPVGDTAYLVARYRGTGKAKNGARPLLISGHMDVVEAKPADWTRDPFTAVVENGYIFGRGATDMKYDLSTMVATLIDLKRSGFQPARDIVLLLSGDEETAMKTTAAMADRFSNAEMLLNIDGGGGALDEAGKPTTFGIEGAEKTYADFELTVTNAGGHSSAPRKDNAIYALAHALTRIEGYGFPGQVDAITRASWEAAAKETTPERAAVIRRFVANPQDAEALAVLRADPATVGQTGTTCVATMVSAGHATNALPQRATANINCRIFPGTPVEAVRATLVQVVGDPAVRVRTLESGSVASPASPLRPDVMQVVTQAIHARFPGVPVVPAMSAGASDSMWFRAKGVPSYAISPKFMKDSDNFAHGLNERTPLSELAPSIAYYRTVLTALAR</sequence>
<keyword evidence="4" id="KW-0378">Hydrolase</keyword>
<dbReference type="SUPFAM" id="SSF53187">
    <property type="entry name" value="Zn-dependent exopeptidases"/>
    <property type="match status" value="1"/>
</dbReference>
<evidence type="ECO:0000313" key="8">
    <source>
        <dbReference type="EMBL" id="PVX30308.1"/>
    </source>
</evidence>
<feature type="chain" id="PRO_5015402905" description="Peptidase M20 dimerisation domain-containing protein" evidence="6">
    <location>
        <begin position="24"/>
        <end position="466"/>
    </location>
</feature>
<dbReference type="InterPro" id="IPR047177">
    <property type="entry name" value="Pept_M20A"/>
</dbReference>
<keyword evidence="5" id="KW-0862">Zinc</keyword>